<dbReference type="Proteomes" id="UP000326950">
    <property type="component" value="Unassembled WGS sequence"/>
</dbReference>
<dbReference type="EMBL" id="ML738729">
    <property type="protein sequence ID" value="KAE8157276.1"/>
    <property type="molecule type" value="Genomic_DNA"/>
</dbReference>
<dbReference type="Gene3D" id="3.30.360.10">
    <property type="entry name" value="Dihydrodipicolinate Reductase, domain 2"/>
    <property type="match status" value="1"/>
</dbReference>
<evidence type="ECO:0000259" key="1">
    <source>
        <dbReference type="Pfam" id="PF03435"/>
    </source>
</evidence>
<dbReference type="Pfam" id="PF03435">
    <property type="entry name" value="Sacchrp_dh_NADP"/>
    <property type="match status" value="1"/>
</dbReference>
<dbReference type="PANTHER" id="PTHR43796">
    <property type="entry name" value="CARBOXYNORSPERMIDINE SYNTHASE"/>
    <property type="match status" value="1"/>
</dbReference>
<dbReference type="PANTHER" id="PTHR43796:SF2">
    <property type="entry name" value="CARBOXYNORSPERMIDINE SYNTHASE"/>
    <property type="match status" value="1"/>
</dbReference>
<protein>
    <submittedName>
        <fullName evidence="2">Saccharopine dehydrogenase-domain-containing protein</fullName>
    </submittedName>
</protein>
<evidence type="ECO:0000313" key="2">
    <source>
        <dbReference type="EMBL" id="KAE8157276.1"/>
    </source>
</evidence>
<proteinExistence type="predicted"/>
<name>A0A5N6UFM1_ASPTM</name>
<gene>
    <name evidence="2" type="ORF">BDV40DRAFT_308854</name>
</gene>
<keyword evidence="3" id="KW-1185">Reference proteome</keyword>
<dbReference type="OrthoDB" id="10268090at2759"/>
<dbReference type="Gene3D" id="3.40.50.720">
    <property type="entry name" value="NAD(P)-binding Rossmann-like Domain"/>
    <property type="match status" value="1"/>
</dbReference>
<reference evidence="2 3" key="1">
    <citation type="submission" date="2019-04" db="EMBL/GenBank/DDBJ databases">
        <title>Friends and foes A comparative genomics study of 23 Aspergillus species from section Flavi.</title>
        <authorList>
            <consortium name="DOE Joint Genome Institute"/>
            <person name="Kjaerbolling I."/>
            <person name="Vesth T."/>
            <person name="Frisvad J.C."/>
            <person name="Nybo J.L."/>
            <person name="Theobald S."/>
            <person name="Kildgaard S."/>
            <person name="Isbrandt T."/>
            <person name="Kuo A."/>
            <person name="Sato A."/>
            <person name="Lyhne E.K."/>
            <person name="Kogle M.E."/>
            <person name="Wiebenga A."/>
            <person name="Kun R.S."/>
            <person name="Lubbers R.J."/>
            <person name="Makela M.R."/>
            <person name="Barry K."/>
            <person name="Chovatia M."/>
            <person name="Clum A."/>
            <person name="Daum C."/>
            <person name="Haridas S."/>
            <person name="He G."/>
            <person name="LaButti K."/>
            <person name="Lipzen A."/>
            <person name="Mondo S."/>
            <person name="Riley R."/>
            <person name="Salamov A."/>
            <person name="Simmons B.A."/>
            <person name="Magnuson J.K."/>
            <person name="Henrissat B."/>
            <person name="Mortensen U.H."/>
            <person name="Larsen T.O."/>
            <person name="Devries R.P."/>
            <person name="Grigoriev I.V."/>
            <person name="Machida M."/>
            <person name="Baker S.E."/>
            <person name="Andersen M.R."/>
        </authorList>
    </citation>
    <scope>NUCLEOTIDE SEQUENCE [LARGE SCALE GENOMIC DNA]</scope>
    <source>
        <strain evidence="2 3">CBS 117626</strain>
    </source>
</reference>
<evidence type="ECO:0000313" key="3">
    <source>
        <dbReference type="Proteomes" id="UP000326950"/>
    </source>
</evidence>
<organism evidence="2 3">
    <name type="scientific">Aspergillus tamarii</name>
    <dbReference type="NCBI Taxonomy" id="41984"/>
    <lineage>
        <taxon>Eukaryota</taxon>
        <taxon>Fungi</taxon>
        <taxon>Dikarya</taxon>
        <taxon>Ascomycota</taxon>
        <taxon>Pezizomycotina</taxon>
        <taxon>Eurotiomycetes</taxon>
        <taxon>Eurotiomycetidae</taxon>
        <taxon>Eurotiales</taxon>
        <taxon>Aspergillaceae</taxon>
        <taxon>Aspergillus</taxon>
        <taxon>Aspergillus subgen. Circumdati</taxon>
    </lineage>
</organism>
<dbReference type="InterPro" id="IPR005097">
    <property type="entry name" value="Sacchrp_dh_NADP-bd"/>
</dbReference>
<sequence length="453" mass="48702">MQMSSTGSKPVIFIGATDAICGEAIRTFVQASDVPVILADSDEDALRGVVTKLPGKNITIRKVNLFDPDELRSTIADAALVIQGAQPYYRTSTPVLTACIDAKVPYLDYSDDVNGTQASLDLHEQAKREGVPCYINCGSSPGMTNLIALDIAKELDTIESLGICWLVSEEGGQLGREVLEHLMHITGGPCLTWADGKAAIHENWVETAYAPVITGSNDLFHESVHSEPITLPRRLPNATRIQTMGALSPAPFNGFARGLGAAVHFEALSMVAAVDFLEGMQKKPSTGWGETIGAITSQFRGGDITLSQLYQLASHCIASLKPWNLALWGMIDQVRKGECTSGEALSFLVDSARGKQAPRRSGILVRGIGTRNGRPTVAMRRTHVARKDSFMGESMATSIGASCAAFALMVLDLGAEKRPGVQCPEDWAELETFVKSMERLGCPRDQIIELVVG</sequence>
<accession>A0A5N6UFM1</accession>
<dbReference type="SUPFAM" id="SSF51735">
    <property type="entry name" value="NAD(P)-binding Rossmann-fold domains"/>
    <property type="match status" value="1"/>
</dbReference>
<dbReference type="AlphaFoldDB" id="A0A5N6UFM1"/>
<dbReference type="InterPro" id="IPR036291">
    <property type="entry name" value="NAD(P)-bd_dom_sf"/>
</dbReference>
<feature type="domain" description="Saccharopine dehydrogenase NADP binding" evidence="1">
    <location>
        <begin position="11"/>
        <end position="131"/>
    </location>
</feature>